<keyword evidence="1" id="KW-0812">Transmembrane</keyword>
<dbReference type="RefSeq" id="WP_189569549.1">
    <property type="nucleotide sequence ID" value="NZ_BMXI01000006.1"/>
</dbReference>
<keyword evidence="1" id="KW-0472">Membrane</keyword>
<gene>
    <name evidence="2" type="ORF">GCM10007100_17460</name>
</gene>
<evidence type="ECO:0008006" key="4">
    <source>
        <dbReference type="Google" id="ProtNLM"/>
    </source>
</evidence>
<dbReference type="InterPro" id="IPR012902">
    <property type="entry name" value="N_methyl_site"/>
</dbReference>
<protein>
    <recommendedName>
        <fullName evidence="4">Prepilin-type N-terminal cleavage/methylation domain-containing protein</fullName>
    </recommendedName>
</protein>
<proteinExistence type="predicted"/>
<reference evidence="2" key="1">
    <citation type="journal article" date="2014" name="Int. J. Syst. Evol. Microbiol.">
        <title>Complete genome sequence of Corynebacterium casei LMG S-19264T (=DSM 44701T), isolated from a smear-ripened cheese.</title>
        <authorList>
            <consortium name="US DOE Joint Genome Institute (JGI-PGF)"/>
            <person name="Walter F."/>
            <person name="Albersmeier A."/>
            <person name="Kalinowski J."/>
            <person name="Ruckert C."/>
        </authorList>
    </citation>
    <scope>NUCLEOTIDE SEQUENCE</scope>
    <source>
        <strain evidence="2">KCTC 12988</strain>
    </source>
</reference>
<dbReference type="Proteomes" id="UP000644507">
    <property type="component" value="Unassembled WGS sequence"/>
</dbReference>
<evidence type="ECO:0000256" key="1">
    <source>
        <dbReference type="SAM" id="Phobius"/>
    </source>
</evidence>
<evidence type="ECO:0000313" key="3">
    <source>
        <dbReference type="Proteomes" id="UP000644507"/>
    </source>
</evidence>
<dbReference type="AlphaFoldDB" id="A0A918TL33"/>
<dbReference type="PROSITE" id="PS00409">
    <property type="entry name" value="PROKAR_NTER_METHYL"/>
    <property type="match status" value="1"/>
</dbReference>
<name>A0A918TL33_9BACT</name>
<feature type="transmembrane region" description="Helical" evidence="1">
    <location>
        <begin position="20"/>
        <end position="41"/>
    </location>
</feature>
<comment type="caution">
    <text evidence="2">The sequence shown here is derived from an EMBL/GenBank/DDBJ whole genome shotgun (WGS) entry which is preliminary data.</text>
</comment>
<dbReference type="EMBL" id="BMXI01000006">
    <property type="protein sequence ID" value="GHC51707.1"/>
    <property type="molecule type" value="Genomic_DNA"/>
</dbReference>
<organism evidence="2 3">
    <name type="scientific">Roseibacillus persicicus</name>
    <dbReference type="NCBI Taxonomy" id="454148"/>
    <lineage>
        <taxon>Bacteria</taxon>
        <taxon>Pseudomonadati</taxon>
        <taxon>Verrucomicrobiota</taxon>
        <taxon>Verrucomicrobiia</taxon>
        <taxon>Verrucomicrobiales</taxon>
        <taxon>Verrucomicrobiaceae</taxon>
        <taxon>Roseibacillus</taxon>
    </lineage>
</organism>
<sequence length="157" mass="16755">MTLPFPSPKTGQRGMTLIELTVVMLVMLGLIAVVFIGAGAWKRGSDRTMAILLIRSAQQGLRSHIQIEGYREAAYPDLPDQLFGAEKYIANGTDRSTGLPKGVGELPDHPSASHSFDFVAGDGDIVPPIGTLYICTGGGGSVTDLSYNPDPSSYTQW</sequence>
<keyword evidence="1" id="KW-1133">Transmembrane helix</keyword>
<dbReference type="NCBIfam" id="TIGR02532">
    <property type="entry name" value="IV_pilin_GFxxxE"/>
    <property type="match status" value="1"/>
</dbReference>
<accession>A0A918TL33</accession>
<keyword evidence="3" id="KW-1185">Reference proteome</keyword>
<reference evidence="2" key="2">
    <citation type="submission" date="2020-09" db="EMBL/GenBank/DDBJ databases">
        <authorList>
            <person name="Sun Q."/>
            <person name="Kim S."/>
        </authorList>
    </citation>
    <scope>NUCLEOTIDE SEQUENCE</scope>
    <source>
        <strain evidence="2">KCTC 12988</strain>
    </source>
</reference>
<evidence type="ECO:0000313" key="2">
    <source>
        <dbReference type="EMBL" id="GHC51707.1"/>
    </source>
</evidence>